<proteinExistence type="predicted"/>
<evidence type="ECO:0000313" key="3">
    <source>
        <dbReference type="Proteomes" id="UP000199400"/>
    </source>
</evidence>
<feature type="region of interest" description="Disordered" evidence="1">
    <location>
        <begin position="1"/>
        <end position="22"/>
    </location>
</feature>
<name>A0A1I1USZ2_9BACT</name>
<dbReference type="EMBL" id="FOMX01000004">
    <property type="protein sequence ID" value="SFD73824.1"/>
    <property type="molecule type" value="Genomic_DNA"/>
</dbReference>
<keyword evidence="3" id="KW-1185">Reference proteome</keyword>
<sequence length="89" mass="9143">MAGRGGSSSTEREAAKRRAARNAAIGPAVGLPRIVAGVTMFVRGIRAPRESRGIAATGDGRLVRFQAGGGWWGAARARRGWRGAGTLAG</sequence>
<reference evidence="3" key="1">
    <citation type="submission" date="2016-10" db="EMBL/GenBank/DDBJ databases">
        <authorList>
            <person name="Varghese N."/>
            <person name="Submissions S."/>
        </authorList>
    </citation>
    <scope>NUCLEOTIDE SEQUENCE [LARGE SCALE GENOMIC DNA]</scope>
    <source>
        <strain evidence="3">ATCC 25963</strain>
    </source>
</reference>
<gene>
    <name evidence="2" type="ORF">SAMN02745121_01280</name>
</gene>
<dbReference type="Proteomes" id="UP000199400">
    <property type="component" value="Unassembled WGS sequence"/>
</dbReference>
<dbReference type="AlphaFoldDB" id="A0A1I1USZ2"/>
<accession>A0A1I1USZ2</accession>
<organism evidence="2 3">
    <name type="scientific">Nannocystis exedens</name>
    <dbReference type="NCBI Taxonomy" id="54"/>
    <lineage>
        <taxon>Bacteria</taxon>
        <taxon>Pseudomonadati</taxon>
        <taxon>Myxococcota</taxon>
        <taxon>Polyangia</taxon>
        <taxon>Nannocystales</taxon>
        <taxon>Nannocystaceae</taxon>
        <taxon>Nannocystis</taxon>
    </lineage>
</organism>
<evidence type="ECO:0000313" key="2">
    <source>
        <dbReference type="EMBL" id="SFD73824.1"/>
    </source>
</evidence>
<evidence type="ECO:0000256" key="1">
    <source>
        <dbReference type="SAM" id="MobiDB-lite"/>
    </source>
</evidence>
<protein>
    <submittedName>
        <fullName evidence="2">Uncharacterized protein</fullName>
    </submittedName>
</protein>